<dbReference type="NCBIfam" id="TIGR01395">
    <property type="entry name" value="FlgC"/>
    <property type="match status" value="1"/>
</dbReference>
<comment type="similarity">
    <text evidence="2">Belongs to the flagella basal body rod proteins family.</text>
</comment>
<evidence type="ECO:0000313" key="12">
    <source>
        <dbReference type="Proteomes" id="UP000562982"/>
    </source>
</evidence>
<dbReference type="Pfam" id="PF00460">
    <property type="entry name" value="Flg_bb_rod"/>
    <property type="match status" value="1"/>
</dbReference>
<dbReference type="Proteomes" id="UP000562982">
    <property type="component" value="Unassembled WGS sequence"/>
</dbReference>
<proteinExistence type="inferred from homology"/>
<dbReference type="InterPro" id="IPR001444">
    <property type="entry name" value="Flag_bb_rod_N"/>
</dbReference>
<comment type="subunit">
    <text evidence="5 6">The basal body constitutes a major portion of the flagellar organelle and consists of four rings (L,P,S, and M) mounted on a central rod. The rod consists of about 26 subunits of FlgG in the distal portion, and FlgB, FlgC and FlgF are thought to build up the proximal portion of the rod with about 6 subunits each.</text>
</comment>
<feature type="domain" description="Flagellar basal body rod protein N-terminal" evidence="7">
    <location>
        <begin position="9"/>
        <end position="35"/>
    </location>
</feature>
<comment type="caution">
    <text evidence="10">The sequence shown here is derived from an EMBL/GenBank/DDBJ whole genome shotgun (WGS) entry which is preliminary data.</text>
</comment>
<evidence type="ECO:0000313" key="11">
    <source>
        <dbReference type="Proteomes" id="UP000254958"/>
    </source>
</evidence>
<evidence type="ECO:0000256" key="6">
    <source>
        <dbReference type="RuleBase" id="RU362062"/>
    </source>
</evidence>
<dbReference type="Proteomes" id="UP000254958">
    <property type="component" value="Unassembled WGS sequence"/>
</dbReference>
<protein>
    <recommendedName>
        <fullName evidence="3 6">Flagellar basal-body rod protein FlgC</fullName>
    </recommendedName>
</protein>
<evidence type="ECO:0000313" key="10">
    <source>
        <dbReference type="EMBL" id="RDI39525.1"/>
    </source>
</evidence>
<reference evidence="9 12" key="2">
    <citation type="submission" date="2020-04" db="EMBL/GenBank/DDBJ databases">
        <title>Description of novel Gluconacetobacter.</title>
        <authorList>
            <person name="Sombolestani A."/>
        </authorList>
    </citation>
    <scope>NUCLEOTIDE SEQUENCE [LARGE SCALE GENOMIC DNA]</scope>
    <source>
        <strain evidence="9 12">LMG 1382</strain>
    </source>
</reference>
<dbReference type="InterPro" id="IPR010930">
    <property type="entry name" value="Flg_bb/hook_C_dom"/>
</dbReference>
<dbReference type="EMBL" id="QQAW01000002">
    <property type="protein sequence ID" value="RDI39525.1"/>
    <property type="molecule type" value="Genomic_DNA"/>
</dbReference>
<evidence type="ECO:0000256" key="5">
    <source>
        <dbReference type="ARBA" id="ARBA00025933"/>
    </source>
</evidence>
<dbReference type="PANTHER" id="PTHR30435">
    <property type="entry name" value="FLAGELLAR PROTEIN"/>
    <property type="match status" value="1"/>
</dbReference>
<evidence type="ECO:0000256" key="3">
    <source>
        <dbReference type="ARBA" id="ARBA00017941"/>
    </source>
</evidence>
<dbReference type="InterPro" id="IPR006299">
    <property type="entry name" value="FlgC"/>
</dbReference>
<dbReference type="RefSeq" id="WP_114726388.1">
    <property type="nucleotide sequence ID" value="NZ_BJMI01000001.1"/>
</dbReference>
<sequence>MDFSDTMGISASGMRAQAKRLQVAAENLANQETTGTTAGADPYRRKTITFKETLNRTSGVSGVDIKEIGQDQTPFETKYDPSHPAADANGLVKMPNVSAMVEILDTHEAQRSYEANLNTMQITRSMLTRTINLMK</sequence>
<keyword evidence="10" id="KW-0966">Cell projection</keyword>
<dbReference type="AlphaFoldDB" id="A0A370G6U1"/>
<dbReference type="GO" id="GO:0030694">
    <property type="term" value="C:bacterial-type flagellum basal body, rod"/>
    <property type="evidence" value="ECO:0007669"/>
    <property type="project" value="UniProtKB-UniRule"/>
</dbReference>
<dbReference type="EMBL" id="JABEQI010000002">
    <property type="protein sequence ID" value="MBB2185719.1"/>
    <property type="molecule type" value="Genomic_DNA"/>
</dbReference>
<feature type="domain" description="Flagellar basal-body/hook protein C-terminal" evidence="8">
    <location>
        <begin position="89"/>
        <end position="133"/>
    </location>
</feature>
<keyword evidence="4 6" id="KW-0975">Bacterial flagellum</keyword>
<dbReference type="PANTHER" id="PTHR30435:SF2">
    <property type="entry name" value="FLAGELLAR BASAL-BODY ROD PROTEIN FLGC"/>
    <property type="match status" value="1"/>
</dbReference>
<organism evidence="10 11">
    <name type="scientific">Gluconacetobacter liquefaciens</name>
    <name type="common">Acetobacter liquefaciens</name>
    <dbReference type="NCBI Taxonomy" id="89584"/>
    <lineage>
        <taxon>Bacteria</taxon>
        <taxon>Pseudomonadati</taxon>
        <taxon>Pseudomonadota</taxon>
        <taxon>Alphaproteobacteria</taxon>
        <taxon>Acetobacterales</taxon>
        <taxon>Acetobacteraceae</taxon>
        <taxon>Gluconacetobacter</taxon>
    </lineage>
</organism>
<evidence type="ECO:0000256" key="4">
    <source>
        <dbReference type="ARBA" id="ARBA00023143"/>
    </source>
</evidence>
<keyword evidence="10" id="KW-0969">Cilium</keyword>
<dbReference type="GO" id="GO:0071978">
    <property type="term" value="P:bacterial-type flagellum-dependent swarming motility"/>
    <property type="evidence" value="ECO:0007669"/>
    <property type="project" value="TreeGrafter"/>
</dbReference>
<evidence type="ECO:0000313" key="9">
    <source>
        <dbReference type="EMBL" id="MBB2185719.1"/>
    </source>
</evidence>
<evidence type="ECO:0000256" key="2">
    <source>
        <dbReference type="ARBA" id="ARBA00009677"/>
    </source>
</evidence>
<gene>
    <name evidence="9" type="primary">flgC</name>
    <name evidence="10" type="ORF">C7453_102315</name>
    <name evidence="9" type="ORF">HLH32_04850</name>
</gene>
<keyword evidence="10" id="KW-0282">Flagellum</keyword>
<dbReference type="Pfam" id="PF06429">
    <property type="entry name" value="Flg_bbr_C"/>
    <property type="match status" value="1"/>
</dbReference>
<dbReference type="OrthoDB" id="9813951at2"/>
<name>A0A370G6U1_GLULI</name>
<evidence type="ECO:0000259" key="7">
    <source>
        <dbReference type="Pfam" id="PF00460"/>
    </source>
</evidence>
<comment type="subcellular location">
    <subcellularLocation>
        <location evidence="1 6">Bacterial flagellum basal body</location>
    </subcellularLocation>
</comment>
<evidence type="ECO:0000256" key="1">
    <source>
        <dbReference type="ARBA" id="ARBA00004117"/>
    </source>
</evidence>
<accession>A0A370G6U1</accession>
<reference evidence="10 11" key="1">
    <citation type="submission" date="2018-07" db="EMBL/GenBank/DDBJ databases">
        <title>Genomic Encyclopedia of Type Strains, Phase IV (KMG-IV): sequencing the most valuable type-strain genomes for metagenomic binning, comparative biology and taxonomic classification.</title>
        <authorList>
            <person name="Goeker M."/>
        </authorList>
    </citation>
    <scope>NUCLEOTIDE SEQUENCE [LARGE SCALE GENOMIC DNA]</scope>
    <source>
        <strain evidence="10 11">DSM 5603</strain>
    </source>
</reference>
<evidence type="ECO:0000259" key="8">
    <source>
        <dbReference type="Pfam" id="PF06429"/>
    </source>
</evidence>
<keyword evidence="11" id="KW-1185">Reference proteome</keyword>